<comment type="caution">
    <text evidence="1">The sequence shown here is derived from an EMBL/GenBank/DDBJ whole genome shotgun (WGS) entry which is preliminary data.</text>
</comment>
<dbReference type="EMBL" id="BAFF01000012">
    <property type="protein sequence ID" value="GAB53204.1"/>
    <property type="molecule type" value="Genomic_DNA"/>
</dbReference>
<reference evidence="1 2" key="1">
    <citation type="submission" date="2012-02" db="EMBL/GenBank/DDBJ databases">
        <title>Whole genome shotgun sequence of Escherichia hermannii NBRC 105704.</title>
        <authorList>
            <person name="Yoshida I."/>
            <person name="Hosoyama A."/>
            <person name="Tsuchikane K."/>
            <person name="Katsumata H."/>
            <person name="Yamazaki S."/>
            <person name="Fujita N."/>
        </authorList>
    </citation>
    <scope>NUCLEOTIDE SEQUENCE [LARGE SCALE GENOMIC DNA]</scope>
    <source>
        <strain evidence="1 2">NBRC 105704</strain>
    </source>
</reference>
<keyword evidence="2" id="KW-1185">Reference proteome</keyword>
<name>H5V5E6_ATLHE</name>
<proteinExistence type="predicted"/>
<organism evidence="1 2">
    <name type="scientific">Atlantibacter hermannii NBRC 105704</name>
    <dbReference type="NCBI Taxonomy" id="1115512"/>
    <lineage>
        <taxon>Bacteria</taxon>
        <taxon>Pseudomonadati</taxon>
        <taxon>Pseudomonadota</taxon>
        <taxon>Gammaproteobacteria</taxon>
        <taxon>Enterobacterales</taxon>
        <taxon>Enterobacteriaceae</taxon>
        <taxon>Atlantibacter</taxon>
    </lineage>
</organism>
<evidence type="ECO:0000313" key="1">
    <source>
        <dbReference type="EMBL" id="GAB53204.1"/>
    </source>
</evidence>
<accession>H5V5E6</accession>
<gene>
    <name evidence="1" type="ORF">EH105704_12_00910</name>
</gene>
<protein>
    <submittedName>
        <fullName evidence="1">Uncharacterized protein</fullName>
    </submittedName>
</protein>
<dbReference type="Proteomes" id="UP000010297">
    <property type="component" value="Unassembled WGS sequence"/>
</dbReference>
<dbReference type="RefSeq" id="WP_002437415.1">
    <property type="nucleotide sequence ID" value="NZ_BAFF01000012.1"/>
</dbReference>
<dbReference type="GeneID" id="92828258"/>
<dbReference type="AlphaFoldDB" id="H5V5E6"/>
<evidence type="ECO:0000313" key="2">
    <source>
        <dbReference type="Proteomes" id="UP000010297"/>
    </source>
</evidence>
<sequence>MITGKEETLISGSRCYSVIGRDEVLRKFMDDLNACCELKNSDMRVIGGIDSSGRMKIVLAGQFVENVSFDDFKNKFVKPYTRKQRK</sequence>